<feature type="transmembrane region" description="Helical" evidence="6">
    <location>
        <begin position="18"/>
        <end position="36"/>
    </location>
</feature>
<name>A0AAF1K9E1_9HYPH</name>
<keyword evidence="2" id="KW-1003">Cell membrane</keyword>
<evidence type="ECO:0000256" key="4">
    <source>
        <dbReference type="ARBA" id="ARBA00022989"/>
    </source>
</evidence>
<protein>
    <submittedName>
        <fullName evidence="8">DedA family protein</fullName>
    </submittedName>
</protein>
<evidence type="ECO:0000313" key="8">
    <source>
        <dbReference type="EMBL" id="WFR95057.1"/>
    </source>
</evidence>
<evidence type="ECO:0000256" key="2">
    <source>
        <dbReference type="ARBA" id="ARBA00022475"/>
    </source>
</evidence>
<feature type="domain" description="VTT" evidence="7">
    <location>
        <begin position="36"/>
        <end position="157"/>
    </location>
</feature>
<dbReference type="EMBL" id="CP117255">
    <property type="protein sequence ID" value="WFR95057.1"/>
    <property type="molecule type" value="Genomic_DNA"/>
</dbReference>
<evidence type="ECO:0000256" key="1">
    <source>
        <dbReference type="ARBA" id="ARBA00004651"/>
    </source>
</evidence>
<dbReference type="InterPro" id="IPR032816">
    <property type="entry name" value="VTT_dom"/>
</dbReference>
<sequence length="179" mass="19924">MSFLHDAWSSIQPFLHEYGLLTLFLIIYFESLGAPLPGESALVSASLLASRGELNIVSVFFVVWVAAVAGDFTGYLIGHYGGRPLLEKHGWMVRLTPERLHKFEEIFRVRGPIIVVTARFFILLRQLNGLIAGSMGMPWARFLTANIIGAALWTAVWGLGPYFFGDFVGRGFTALRSLF</sequence>
<keyword evidence="3 6" id="KW-0812">Transmembrane</keyword>
<evidence type="ECO:0000256" key="3">
    <source>
        <dbReference type="ARBA" id="ARBA00022692"/>
    </source>
</evidence>
<gene>
    <name evidence="8" type="ORF">PR017_14805</name>
</gene>
<dbReference type="PANTHER" id="PTHR42709">
    <property type="entry name" value="ALKALINE PHOSPHATASE LIKE PROTEIN"/>
    <property type="match status" value="1"/>
</dbReference>
<dbReference type="PANTHER" id="PTHR42709:SF6">
    <property type="entry name" value="UNDECAPRENYL PHOSPHATE TRANSPORTER A"/>
    <property type="match status" value="1"/>
</dbReference>
<evidence type="ECO:0000256" key="5">
    <source>
        <dbReference type="ARBA" id="ARBA00023136"/>
    </source>
</evidence>
<comment type="subcellular location">
    <subcellularLocation>
        <location evidence="1">Cell membrane</location>
        <topology evidence="1">Multi-pass membrane protein</topology>
    </subcellularLocation>
</comment>
<feature type="transmembrane region" description="Helical" evidence="6">
    <location>
        <begin position="109"/>
        <end position="127"/>
    </location>
</feature>
<keyword evidence="5 6" id="KW-0472">Membrane</keyword>
<keyword evidence="9" id="KW-1185">Reference proteome</keyword>
<evidence type="ECO:0000256" key="6">
    <source>
        <dbReference type="SAM" id="Phobius"/>
    </source>
</evidence>
<reference evidence="9" key="2">
    <citation type="journal article" date="2023" name="MicrobiologyOpen">
        <title>Genomics of the tumorigenes clade of the family Rhizobiaceae and description of Rhizobium rhododendri sp. nov.</title>
        <authorList>
            <person name="Kuzmanovic N."/>
            <person name="diCenzo G.C."/>
            <person name="Bunk B."/>
            <person name="Sproeer C."/>
            <person name="Fruehling A."/>
            <person name="Neumann-Schaal M."/>
            <person name="Overmann J."/>
            <person name="Smalla K."/>
        </authorList>
    </citation>
    <scope>NUCLEOTIDE SEQUENCE [LARGE SCALE GENOMIC DNA]</scope>
    <source>
        <strain evidence="9">1078</strain>
    </source>
</reference>
<reference evidence="8 9" key="1">
    <citation type="journal article" date="2018" name="Sci. Rep.">
        <title>Rhizobium tumorigenes sp. nov., a novel plant tumorigenic bacterium isolated from cane gall tumors on thornless blackberry.</title>
        <authorList>
            <person name="Kuzmanovi N."/>
            <person name="Smalla K."/>
            <person name="Gronow S."/>
            <person name="PuBawska J."/>
        </authorList>
    </citation>
    <scope>NUCLEOTIDE SEQUENCE [LARGE SCALE GENOMIC DNA]</scope>
    <source>
        <strain evidence="8 9">1078</strain>
    </source>
</reference>
<feature type="transmembrane region" description="Helical" evidence="6">
    <location>
        <begin position="139"/>
        <end position="164"/>
    </location>
</feature>
<evidence type="ECO:0000259" key="7">
    <source>
        <dbReference type="Pfam" id="PF09335"/>
    </source>
</evidence>
<accession>A0AAF1K9E1</accession>
<evidence type="ECO:0000313" key="9">
    <source>
        <dbReference type="Proteomes" id="UP000249499"/>
    </source>
</evidence>
<organism evidence="8 9">
    <name type="scientific">Rhizobium tumorigenes</name>
    <dbReference type="NCBI Taxonomy" id="2041385"/>
    <lineage>
        <taxon>Bacteria</taxon>
        <taxon>Pseudomonadati</taxon>
        <taxon>Pseudomonadota</taxon>
        <taxon>Alphaproteobacteria</taxon>
        <taxon>Hyphomicrobiales</taxon>
        <taxon>Rhizobiaceae</taxon>
        <taxon>Rhizobium/Agrobacterium group</taxon>
        <taxon>Rhizobium</taxon>
    </lineage>
</organism>
<feature type="transmembrane region" description="Helical" evidence="6">
    <location>
        <begin position="56"/>
        <end position="78"/>
    </location>
</feature>
<dbReference type="Proteomes" id="UP000249499">
    <property type="component" value="Chromosome"/>
</dbReference>
<keyword evidence="4 6" id="KW-1133">Transmembrane helix</keyword>
<dbReference type="Pfam" id="PF09335">
    <property type="entry name" value="VTT_dom"/>
    <property type="match status" value="1"/>
</dbReference>
<dbReference type="AlphaFoldDB" id="A0AAF1K9E1"/>
<dbReference type="GO" id="GO:0005886">
    <property type="term" value="C:plasma membrane"/>
    <property type="evidence" value="ECO:0007669"/>
    <property type="project" value="UniProtKB-SubCell"/>
</dbReference>
<dbReference type="KEGG" id="rtu:PR017_14805"/>
<dbReference type="InterPro" id="IPR051311">
    <property type="entry name" value="DedA_domain"/>
</dbReference>
<proteinExistence type="predicted"/>
<dbReference type="RefSeq" id="WP_111219585.1">
    <property type="nucleotide sequence ID" value="NZ_CP117255.1"/>
</dbReference>